<dbReference type="PANTHER" id="PTHR24198:SF165">
    <property type="entry name" value="ANKYRIN REPEAT-CONTAINING PROTEIN-RELATED"/>
    <property type="match status" value="1"/>
</dbReference>
<keyword evidence="4" id="KW-1185">Reference proteome</keyword>
<dbReference type="SMART" id="SM00248">
    <property type="entry name" value="ANK"/>
    <property type="match status" value="8"/>
</dbReference>
<name>A0ABR2JXL1_9EUKA</name>
<dbReference type="Proteomes" id="UP001470230">
    <property type="component" value="Unassembled WGS sequence"/>
</dbReference>
<dbReference type="InterPro" id="IPR002110">
    <property type="entry name" value="Ankyrin_rpt"/>
</dbReference>
<evidence type="ECO:0000313" key="3">
    <source>
        <dbReference type="EMBL" id="KAK8883594.1"/>
    </source>
</evidence>
<organism evidence="3 4">
    <name type="scientific">Tritrichomonas musculus</name>
    <dbReference type="NCBI Taxonomy" id="1915356"/>
    <lineage>
        <taxon>Eukaryota</taxon>
        <taxon>Metamonada</taxon>
        <taxon>Parabasalia</taxon>
        <taxon>Tritrichomonadida</taxon>
        <taxon>Tritrichomonadidae</taxon>
        <taxon>Tritrichomonas</taxon>
    </lineage>
</organism>
<evidence type="ECO:0000256" key="1">
    <source>
        <dbReference type="ARBA" id="ARBA00022737"/>
    </source>
</evidence>
<dbReference type="Gene3D" id="1.25.40.20">
    <property type="entry name" value="Ankyrin repeat-containing domain"/>
    <property type="match status" value="2"/>
</dbReference>
<protein>
    <recommendedName>
        <fullName evidence="5">DUF3447 domain-containing protein</fullName>
    </recommendedName>
</protein>
<comment type="caution">
    <text evidence="3">The sequence shown here is derived from an EMBL/GenBank/DDBJ whole genome shotgun (WGS) entry which is preliminary data.</text>
</comment>
<accession>A0ABR2JXL1</accession>
<keyword evidence="2" id="KW-0040">ANK repeat</keyword>
<dbReference type="PANTHER" id="PTHR24198">
    <property type="entry name" value="ANKYRIN REPEAT AND PROTEIN KINASE DOMAIN-CONTAINING PROTEIN"/>
    <property type="match status" value="1"/>
</dbReference>
<dbReference type="SUPFAM" id="SSF48403">
    <property type="entry name" value="Ankyrin repeat"/>
    <property type="match status" value="2"/>
</dbReference>
<proteinExistence type="predicted"/>
<evidence type="ECO:0000256" key="2">
    <source>
        <dbReference type="ARBA" id="ARBA00023043"/>
    </source>
</evidence>
<gene>
    <name evidence="3" type="ORF">M9Y10_042688</name>
</gene>
<reference evidence="3 4" key="1">
    <citation type="submission" date="2024-04" db="EMBL/GenBank/DDBJ databases">
        <title>Tritrichomonas musculus Genome.</title>
        <authorList>
            <person name="Alves-Ferreira E."/>
            <person name="Grigg M."/>
            <person name="Lorenzi H."/>
            <person name="Galac M."/>
        </authorList>
    </citation>
    <scope>NUCLEOTIDE SEQUENCE [LARGE SCALE GENOMIC DNA]</scope>
    <source>
        <strain evidence="3 4">EAF2021</strain>
    </source>
</reference>
<dbReference type="Pfam" id="PF12796">
    <property type="entry name" value="Ank_2"/>
    <property type="match status" value="3"/>
</dbReference>
<sequence>MFYPYIYFQTNRKLTEQDFNPKEENQNLINQKILDAIIDDDNEHFIEIISQLISDDSDPNKEFTLTNYKLPEILSSNPSYASVCAFFGSEKCFSALSMLLPDGCESSSMKNLDKFRRSPIHFACFGGNLNIIRELDRAKYDLKLVDLYSFTPSCYASISGNLDVIKYLWAKGAVSLTNINQLTQTFYVACLYGNLNIVKFIIEKVILTLDERSAKKQLNLLFTNRHFYNATCLHFACEGGNDEIVRYLLSFDVVKNNNVNVYDVRKMTPLAIACQSGFLNCAKILIEEGQAALNLIKTRYVPLISAAECGHLDIVQYLLRQEDIDVQFENTNKLNAIQAAILNKHIDIINCLIDNGALEGYDDEQIASLVMEAFNLNDIDLIKVLDAKCSIPFLKEINSIFNSGIKTYGDKFMQQAFLLENQEIVSFLLTKDCGFEHINMHFNFTHDWSPFMDFLITKGLDFNKTGKYDIPKIVDTVKNGNLKRIKTFISKGIILNSEIISKFNCVYSSIESKKLDLFNFLMSYNPQISNVYECIERCISEYSDGTQKTKNSCFSMLEKIFQSQHLDMRENACFKLKLCFSLAASISLNLVKLFEKYGYDISNCYLNFEKMKSDDFLATYLFLEERGCKFDKSIAFDFSIFSSYSITGNSAIEQLLRTFTLSISQDVVIFVLNYSTAANVMRVKNFRGNIVDNLMGLKFDKALLKVFQKVNDVIFPLEADLNCFKNWIYNSQNNELVQLYKNKICF</sequence>
<dbReference type="EMBL" id="JAPFFF010000008">
    <property type="protein sequence ID" value="KAK8883594.1"/>
    <property type="molecule type" value="Genomic_DNA"/>
</dbReference>
<dbReference type="InterPro" id="IPR036770">
    <property type="entry name" value="Ankyrin_rpt-contain_sf"/>
</dbReference>
<evidence type="ECO:0008006" key="5">
    <source>
        <dbReference type="Google" id="ProtNLM"/>
    </source>
</evidence>
<keyword evidence="1" id="KW-0677">Repeat</keyword>
<evidence type="ECO:0000313" key="4">
    <source>
        <dbReference type="Proteomes" id="UP001470230"/>
    </source>
</evidence>